<evidence type="ECO:0000313" key="3">
    <source>
        <dbReference type="Proteomes" id="UP000521872"/>
    </source>
</evidence>
<name>A0A8H4QH11_9AGAR</name>
<reference evidence="2 3" key="1">
    <citation type="submission" date="2019-12" db="EMBL/GenBank/DDBJ databases">
        <authorList>
            <person name="Floudas D."/>
            <person name="Bentzer J."/>
            <person name="Ahren D."/>
            <person name="Johansson T."/>
            <person name="Persson P."/>
            <person name="Tunlid A."/>
        </authorList>
    </citation>
    <scope>NUCLEOTIDE SEQUENCE [LARGE SCALE GENOMIC DNA]</scope>
    <source>
        <strain evidence="2 3">CBS 102.39</strain>
    </source>
</reference>
<keyword evidence="1" id="KW-1133">Transmembrane helix</keyword>
<feature type="transmembrane region" description="Helical" evidence="1">
    <location>
        <begin position="231"/>
        <end position="255"/>
    </location>
</feature>
<comment type="caution">
    <text evidence="2">The sequence shown here is derived from an EMBL/GenBank/DDBJ whole genome shotgun (WGS) entry which is preliminary data.</text>
</comment>
<feature type="transmembrane region" description="Helical" evidence="1">
    <location>
        <begin position="151"/>
        <end position="176"/>
    </location>
</feature>
<keyword evidence="1" id="KW-0472">Membrane</keyword>
<dbReference type="AlphaFoldDB" id="A0A8H4QH11"/>
<evidence type="ECO:0000313" key="2">
    <source>
        <dbReference type="EMBL" id="KAF4610630.1"/>
    </source>
</evidence>
<sequence length="351" mass="38482">MGGLSSGIPHIPTMSSLDDADIPPLSFQKAELRGYMNSTMVTVLLMGIYTVVYACTVFVYIHRKAHSRTSILGVITLIFALSWTASATDWYENDLTFIANGDTMLDAFNFMYNSTSSLDTISNICQNLTIILADGLLMWRCYLVWTASRQVAWIPCIFWLIEAALSITIAAAEIAWLNDLSDSRTQLMNVLTAALFFMSALTSLISTYLIAHRIYVASRLTGASKRRFMDVIDIVVQSSAVYTLSVLAVATYAVIPFQDSDSATIAIDTVVNYLGSIALPLIGIMPTLMVARVAMSSGKDGTTVASGTAGKPSTIHFQSRGADFRQSWASAESDELDFCDERWKKDALDRV</sequence>
<feature type="transmembrane region" description="Helical" evidence="1">
    <location>
        <begin position="120"/>
        <end position="139"/>
    </location>
</feature>
<keyword evidence="1" id="KW-0812">Transmembrane</keyword>
<proteinExistence type="predicted"/>
<feature type="transmembrane region" description="Helical" evidence="1">
    <location>
        <begin position="270"/>
        <end position="291"/>
    </location>
</feature>
<organism evidence="2 3">
    <name type="scientific">Agrocybe pediades</name>
    <dbReference type="NCBI Taxonomy" id="84607"/>
    <lineage>
        <taxon>Eukaryota</taxon>
        <taxon>Fungi</taxon>
        <taxon>Dikarya</taxon>
        <taxon>Basidiomycota</taxon>
        <taxon>Agaricomycotina</taxon>
        <taxon>Agaricomycetes</taxon>
        <taxon>Agaricomycetidae</taxon>
        <taxon>Agaricales</taxon>
        <taxon>Agaricineae</taxon>
        <taxon>Strophariaceae</taxon>
        <taxon>Agrocybe</taxon>
    </lineage>
</organism>
<keyword evidence="3" id="KW-1185">Reference proteome</keyword>
<dbReference type="EMBL" id="JAACJL010000058">
    <property type="protein sequence ID" value="KAF4610630.1"/>
    <property type="molecule type" value="Genomic_DNA"/>
</dbReference>
<feature type="transmembrane region" description="Helical" evidence="1">
    <location>
        <begin position="68"/>
        <end position="85"/>
    </location>
</feature>
<accession>A0A8H4QH11</accession>
<protein>
    <submittedName>
        <fullName evidence="2">Uncharacterized protein</fullName>
    </submittedName>
</protein>
<feature type="transmembrane region" description="Helical" evidence="1">
    <location>
        <begin position="188"/>
        <end position="211"/>
    </location>
</feature>
<gene>
    <name evidence="2" type="ORF">D9613_007337</name>
</gene>
<feature type="transmembrane region" description="Helical" evidence="1">
    <location>
        <begin position="40"/>
        <end position="61"/>
    </location>
</feature>
<evidence type="ECO:0000256" key="1">
    <source>
        <dbReference type="SAM" id="Phobius"/>
    </source>
</evidence>
<dbReference type="Proteomes" id="UP000521872">
    <property type="component" value="Unassembled WGS sequence"/>
</dbReference>